<dbReference type="EMBL" id="JAAMFM010000014">
    <property type="protein sequence ID" value="NVM95396.1"/>
    <property type="molecule type" value="Genomic_DNA"/>
</dbReference>
<gene>
    <name evidence="3" type="ORF">G6034_10810</name>
</gene>
<accession>A0A7Y7M059</accession>
<name>A0A7Y7M059_9MICC</name>
<dbReference type="Proteomes" id="UP000543556">
    <property type="component" value="Unassembled WGS sequence"/>
</dbReference>
<feature type="compositionally biased region" description="Low complexity" evidence="1">
    <location>
        <begin position="150"/>
        <end position="190"/>
    </location>
</feature>
<evidence type="ECO:0000256" key="2">
    <source>
        <dbReference type="SAM" id="Phobius"/>
    </source>
</evidence>
<feature type="compositionally biased region" description="Basic and acidic residues" evidence="1">
    <location>
        <begin position="1"/>
        <end position="18"/>
    </location>
</feature>
<evidence type="ECO:0000256" key="1">
    <source>
        <dbReference type="SAM" id="MobiDB-lite"/>
    </source>
</evidence>
<proteinExistence type="predicted"/>
<evidence type="ECO:0000313" key="4">
    <source>
        <dbReference type="Proteomes" id="UP000543556"/>
    </source>
</evidence>
<keyword evidence="4" id="KW-1185">Reference proteome</keyword>
<evidence type="ECO:0008006" key="5">
    <source>
        <dbReference type="Google" id="ProtNLM"/>
    </source>
</evidence>
<reference evidence="3 4" key="1">
    <citation type="submission" date="2020-02" db="EMBL/GenBank/DDBJ databases">
        <title>Genome sequence of strain AETb3-4.</title>
        <authorList>
            <person name="Gao J."/>
            <person name="Zhang X."/>
        </authorList>
    </citation>
    <scope>NUCLEOTIDE SEQUENCE [LARGE SCALE GENOMIC DNA]</scope>
    <source>
        <strain evidence="3 4">AETb3-4</strain>
    </source>
</reference>
<feature type="transmembrane region" description="Helical" evidence="2">
    <location>
        <begin position="39"/>
        <end position="59"/>
    </location>
</feature>
<protein>
    <recommendedName>
        <fullName evidence="5">Cell division protein FtsL</fullName>
    </recommendedName>
</protein>
<keyword evidence="2" id="KW-1133">Transmembrane helix</keyword>
<sequence length="208" mass="20914">MSLDELHPATRPPTERKSPHARTPLSLVVSAPRRSRTPVVVSLFLLVVGALAAVLMMSVSVSQGQYQLVDLKNQQTALEKSNQALQLDLSAQEAPQSLVARATGMGMVPAGATGQIDLQTRKVTGNPLPATAATKGLVILPPADINKPEAQPAKAASAAQDGGTAAKAAARAAKAKAGASSGTAAAAPAAVTPNLNGGTIPAPAQKAS</sequence>
<dbReference type="AlphaFoldDB" id="A0A7Y7M059"/>
<feature type="region of interest" description="Disordered" evidence="1">
    <location>
        <begin position="1"/>
        <end position="23"/>
    </location>
</feature>
<organism evidence="3 4">
    <name type="scientific">Arthrobacter wenxiniae</name>
    <dbReference type="NCBI Taxonomy" id="2713570"/>
    <lineage>
        <taxon>Bacteria</taxon>
        <taxon>Bacillati</taxon>
        <taxon>Actinomycetota</taxon>
        <taxon>Actinomycetes</taxon>
        <taxon>Micrococcales</taxon>
        <taxon>Micrococcaceae</taxon>
        <taxon>Arthrobacter</taxon>
    </lineage>
</organism>
<comment type="caution">
    <text evidence="3">The sequence shown here is derived from an EMBL/GenBank/DDBJ whole genome shotgun (WGS) entry which is preliminary data.</text>
</comment>
<keyword evidence="2" id="KW-0812">Transmembrane</keyword>
<feature type="region of interest" description="Disordered" evidence="1">
    <location>
        <begin position="149"/>
        <end position="208"/>
    </location>
</feature>
<keyword evidence="2" id="KW-0472">Membrane</keyword>
<evidence type="ECO:0000313" key="3">
    <source>
        <dbReference type="EMBL" id="NVM95396.1"/>
    </source>
</evidence>